<evidence type="ECO:0000256" key="6">
    <source>
        <dbReference type="ARBA" id="ARBA00023053"/>
    </source>
</evidence>
<evidence type="ECO:0000313" key="14">
    <source>
        <dbReference type="Proteomes" id="UP000095280"/>
    </source>
</evidence>
<proteinExistence type="inferred from homology"/>
<dbReference type="Pfam" id="PF00858">
    <property type="entry name" value="ASC"/>
    <property type="match status" value="1"/>
</dbReference>
<dbReference type="PRINTS" id="PR01078">
    <property type="entry name" value="AMINACHANNEL"/>
</dbReference>
<keyword evidence="6" id="KW-0915">Sodium</keyword>
<keyword evidence="4 11" id="KW-0812">Transmembrane</keyword>
<evidence type="ECO:0000256" key="9">
    <source>
        <dbReference type="ARBA" id="ARBA00023201"/>
    </source>
</evidence>
<dbReference type="Proteomes" id="UP000095280">
    <property type="component" value="Unplaced"/>
</dbReference>
<keyword evidence="14" id="KW-1185">Reference proteome</keyword>
<evidence type="ECO:0000256" key="7">
    <source>
        <dbReference type="ARBA" id="ARBA00023065"/>
    </source>
</evidence>
<evidence type="ECO:0000313" key="15">
    <source>
        <dbReference type="WBParaSite" id="maker-uti_cns_0011387-snap-gene-0.12-mRNA-1"/>
    </source>
</evidence>
<keyword evidence="5 13" id="KW-1133">Transmembrane helix</keyword>
<dbReference type="GO" id="GO:0015280">
    <property type="term" value="F:ligand-gated sodium channel activity"/>
    <property type="evidence" value="ECO:0007669"/>
    <property type="project" value="TreeGrafter"/>
</dbReference>
<dbReference type="Gene3D" id="1.10.287.770">
    <property type="entry name" value="YojJ-like"/>
    <property type="match status" value="1"/>
</dbReference>
<keyword evidence="7 11" id="KW-0406">Ion transport</keyword>
<evidence type="ECO:0000256" key="2">
    <source>
        <dbReference type="ARBA" id="ARBA00022448"/>
    </source>
</evidence>
<organism evidence="14 15">
    <name type="scientific">Macrostomum lignano</name>
    <dbReference type="NCBI Taxonomy" id="282301"/>
    <lineage>
        <taxon>Eukaryota</taxon>
        <taxon>Metazoa</taxon>
        <taxon>Spiralia</taxon>
        <taxon>Lophotrochozoa</taxon>
        <taxon>Platyhelminthes</taxon>
        <taxon>Rhabditophora</taxon>
        <taxon>Macrostomorpha</taxon>
        <taxon>Macrostomida</taxon>
        <taxon>Macrostomidae</taxon>
        <taxon>Macrostomum</taxon>
    </lineage>
</organism>
<dbReference type="InterPro" id="IPR001873">
    <property type="entry name" value="ENaC"/>
</dbReference>
<feature type="region of interest" description="Disordered" evidence="12">
    <location>
        <begin position="506"/>
        <end position="582"/>
    </location>
</feature>
<evidence type="ECO:0000256" key="1">
    <source>
        <dbReference type="ARBA" id="ARBA00004141"/>
    </source>
</evidence>
<accession>A0A1I8IB49</accession>
<reference evidence="15" key="1">
    <citation type="submission" date="2016-11" db="UniProtKB">
        <authorList>
            <consortium name="WormBaseParasite"/>
        </authorList>
    </citation>
    <scope>IDENTIFICATION</scope>
</reference>
<keyword evidence="10 11" id="KW-0407">Ion channel</keyword>
<dbReference type="AlphaFoldDB" id="A0A1I8IB49"/>
<dbReference type="PANTHER" id="PTHR11690:SF248">
    <property type="entry name" value="PICKPOCKET 17, ISOFORM A"/>
    <property type="match status" value="1"/>
</dbReference>
<dbReference type="WBParaSite" id="maker-uti_cns_0011387-snap-gene-0.12-mRNA-1">
    <property type="protein sequence ID" value="maker-uti_cns_0011387-snap-gene-0.12-mRNA-1"/>
    <property type="gene ID" value="maker-uti_cns_0011387-snap-gene-0.12"/>
</dbReference>
<sequence>TPVSANISPGAIPFETPDITVCNVSPISSTNYYETVTKHYDVYMRLLSEAYSTQSVVESHGFGYNTDILMQVSRDMFDSSLLLRYLGHRREYFIVRCRYKGQECSYANFQNFWDSQFGNCFRFQPSEALLNATRDVAEFQLELVLFTDTNPVVTHPYSMEVYRMLTAGVTFEGEYDVSKSGGAILFYGDKDHYPRDYINLSPGVHSYVDFQMVKHRYVSRNSKVCIEDSGIAYYEDSDRNRIKFRKNRIDCQYRTLLEKIMADCDCFSTRIAPPYVNLTETFTKTRCQYFVAETSTADFLKRRNCERDAILKKSSHFNTMTKCLPNCAERIYTPVISMTSWPLNSLAVSCKNSIMNQTIGNLLAHNVTPPDTFYYFLRNITTPPEVQRDFSTNFAQVSLGEYTDFSTLMEEVPSYLIFDLFSSIGGILGLYLGMSLLTVCELFELLFVLIGELRTAARGLRTRRQWRSHQAPGSFNSSDAGSAVMSVSSEHTVVAAVAIKTDITASNGQAKQKDPKQTSNFAPGRPARVAPVTPATTGSNFAPGRPARVAPVTPATTGPKRTITVPRPPLTVSSAHRGGKAW</sequence>
<keyword evidence="3 11" id="KW-0894">Sodium channel</keyword>
<comment type="subcellular location">
    <subcellularLocation>
        <location evidence="1">Membrane</location>
        <topology evidence="1">Multi-pass membrane protein</topology>
    </subcellularLocation>
</comment>
<comment type="similarity">
    <text evidence="11">Belongs to the amiloride-sensitive sodium channel (TC 1.A.6) family.</text>
</comment>
<keyword evidence="8 13" id="KW-0472">Membrane</keyword>
<keyword evidence="2 11" id="KW-0813">Transport</keyword>
<evidence type="ECO:0000256" key="3">
    <source>
        <dbReference type="ARBA" id="ARBA00022461"/>
    </source>
</evidence>
<evidence type="ECO:0000256" key="8">
    <source>
        <dbReference type="ARBA" id="ARBA00023136"/>
    </source>
</evidence>
<evidence type="ECO:0000256" key="4">
    <source>
        <dbReference type="ARBA" id="ARBA00022692"/>
    </source>
</evidence>
<protein>
    <submittedName>
        <fullName evidence="15">Amiloride-sensitive sodium channel</fullName>
    </submittedName>
</protein>
<dbReference type="PANTHER" id="PTHR11690">
    <property type="entry name" value="AMILORIDE-SENSITIVE SODIUM CHANNEL-RELATED"/>
    <property type="match status" value="1"/>
</dbReference>
<feature type="transmembrane region" description="Helical" evidence="13">
    <location>
        <begin position="428"/>
        <end position="451"/>
    </location>
</feature>
<dbReference type="Gene3D" id="2.60.470.10">
    <property type="entry name" value="Acid-sensing ion channels like domains"/>
    <property type="match status" value="1"/>
</dbReference>
<evidence type="ECO:0000256" key="12">
    <source>
        <dbReference type="SAM" id="MobiDB-lite"/>
    </source>
</evidence>
<evidence type="ECO:0000256" key="10">
    <source>
        <dbReference type="ARBA" id="ARBA00023303"/>
    </source>
</evidence>
<evidence type="ECO:0000256" key="13">
    <source>
        <dbReference type="SAM" id="Phobius"/>
    </source>
</evidence>
<keyword evidence="9 11" id="KW-0739">Sodium transport</keyword>
<evidence type="ECO:0000256" key="5">
    <source>
        <dbReference type="ARBA" id="ARBA00022989"/>
    </source>
</evidence>
<dbReference type="GO" id="GO:0005886">
    <property type="term" value="C:plasma membrane"/>
    <property type="evidence" value="ECO:0007669"/>
    <property type="project" value="TreeGrafter"/>
</dbReference>
<evidence type="ECO:0000256" key="11">
    <source>
        <dbReference type="RuleBase" id="RU000679"/>
    </source>
</evidence>
<name>A0A1I8IB49_9PLAT</name>